<reference evidence="2" key="1">
    <citation type="journal article" date="2023" name="J. Hazard. Mater.">
        <title>Anaerobic biodegradation of pyrene and benzo[a]pyrene by a new sulfate-reducing Desulforamulus aquiferis strain DSA.</title>
        <authorList>
            <person name="Zhang Z."/>
            <person name="Sun J."/>
            <person name="Gong X."/>
            <person name="Wang C."/>
            <person name="Wang H."/>
        </authorList>
    </citation>
    <scope>NUCLEOTIDE SEQUENCE</scope>
    <source>
        <strain evidence="2">DSA</strain>
    </source>
</reference>
<evidence type="ECO:0000313" key="3">
    <source>
        <dbReference type="Proteomes" id="UP001172911"/>
    </source>
</evidence>
<sequence>MKKACILTVFSLLFVIVLPSYIYPQQSRNDKAPLEVSSLMLGNGGQEDLYFIFINGLDCKCDGTRYNDMGFEVIRRNMARAGFTFTDNRFLLYSYTGGKVERGRWYPNKYESKDTGQPLQISVKNLELLVREYSSSHPKASFILIGHSLGGRIAMDFVSSTSEEMRKKIGGVVTLNSPLSGASFKVPEMIMEVFSKIDFILSSPAVRYLIWESKNLEENTYKRRKSIEELQKGGLRVATFATNQDMVVHAQGSCILDETGKPVSEGYILNVNRLPAKHFVGHMQILKHEEVSMYLVNLYIESILKK</sequence>
<dbReference type="SUPFAM" id="SSF53474">
    <property type="entry name" value="alpha/beta-Hydrolases"/>
    <property type="match status" value="1"/>
</dbReference>
<evidence type="ECO:0000259" key="1">
    <source>
        <dbReference type="Pfam" id="PF07819"/>
    </source>
</evidence>
<dbReference type="Gene3D" id="3.40.50.1820">
    <property type="entry name" value="alpha/beta hydrolase"/>
    <property type="match status" value="1"/>
</dbReference>
<evidence type="ECO:0000313" key="2">
    <source>
        <dbReference type="EMBL" id="MDO7788531.1"/>
    </source>
</evidence>
<dbReference type="RefSeq" id="WP_304544540.1">
    <property type="nucleotide sequence ID" value="NZ_JARPTC010000021.1"/>
</dbReference>
<protein>
    <recommendedName>
        <fullName evidence="1">GPI inositol-deacylase PGAP1-like alpha/beta domain-containing protein</fullName>
    </recommendedName>
</protein>
<dbReference type="AlphaFoldDB" id="A0AAW7ZGS1"/>
<dbReference type="EMBL" id="JARPTC010000021">
    <property type="protein sequence ID" value="MDO7788531.1"/>
    <property type="molecule type" value="Genomic_DNA"/>
</dbReference>
<comment type="caution">
    <text evidence="2">The sequence shown here is derived from an EMBL/GenBank/DDBJ whole genome shotgun (WGS) entry which is preliminary data.</text>
</comment>
<dbReference type="InterPro" id="IPR012908">
    <property type="entry name" value="PGAP1-ab_dom-like"/>
</dbReference>
<dbReference type="Pfam" id="PF07819">
    <property type="entry name" value="PGAP1"/>
    <property type="match status" value="1"/>
</dbReference>
<dbReference type="InterPro" id="IPR029058">
    <property type="entry name" value="AB_hydrolase_fold"/>
</dbReference>
<proteinExistence type="predicted"/>
<reference evidence="2" key="2">
    <citation type="submission" date="2023-03" db="EMBL/GenBank/DDBJ databases">
        <authorList>
            <person name="Zhang Z."/>
        </authorList>
    </citation>
    <scope>NUCLEOTIDE SEQUENCE</scope>
    <source>
        <strain evidence="2">DSA</strain>
    </source>
</reference>
<dbReference type="GO" id="GO:0016788">
    <property type="term" value="F:hydrolase activity, acting on ester bonds"/>
    <property type="evidence" value="ECO:0007669"/>
    <property type="project" value="InterPro"/>
</dbReference>
<name>A0AAW7ZGS1_9FIRM</name>
<dbReference type="Proteomes" id="UP001172911">
    <property type="component" value="Unassembled WGS sequence"/>
</dbReference>
<accession>A0AAW7ZGS1</accession>
<feature type="domain" description="GPI inositol-deacylase PGAP1-like alpha/beta" evidence="1">
    <location>
        <begin position="130"/>
        <end position="200"/>
    </location>
</feature>
<organism evidence="2 3">
    <name type="scientific">Desulforamulus aquiferis</name>
    <dbReference type="NCBI Taxonomy" id="1397668"/>
    <lineage>
        <taxon>Bacteria</taxon>
        <taxon>Bacillati</taxon>
        <taxon>Bacillota</taxon>
        <taxon>Clostridia</taxon>
        <taxon>Eubacteriales</taxon>
        <taxon>Peptococcaceae</taxon>
        <taxon>Desulforamulus</taxon>
    </lineage>
</organism>
<keyword evidence="3" id="KW-1185">Reference proteome</keyword>
<gene>
    <name evidence="2" type="ORF">P6N53_14990</name>
</gene>